<keyword evidence="4 8" id="KW-0732">Signal</keyword>
<dbReference type="SUPFAM" id="SSF48452">
    <property type="entry name" value="TPR-like"/>
    <property type="match status" value="1"/>
</dbReference>
<keyword evidence="6" id="KW-0998">Cell outer membrane</keyword>
<keyword evidence="3" id="KW-0812">Transmembrane</keyword>
<evidence type="ECO:0000259" key="10">
    <source>
        <dbReference type="Pfam" id="PF24575"/>
    </source>
</evidence>
<evidence type="ECO:0000256" key="7">
    <source>
        <dbReference type="ARBA" id="ARBA00023609"/>
    </source>
</evidence>
<keyword evidence="2" id="KW-1134">Transmembrane beta strand</keyword>
<dbReference type="InterPro" id="IPR011990">
    <property type="entry name" value="TPR-like_helical_dom_sf"/>
</dbReference>
<proteinExistence type="inferred from homology"/>
<name>A0A8B2U1Z8_9PAST</name>
<evidence type="ECO:0000313" key="12">
    <source>
        <dbReference type="Proteomes" id="UP000253998"/>
    </source>
</evidence>
<dbReference type="RefSeq" id="WP_111296185.1">
    <property type="nucleotide sequence ID" value="NZ_CAUTCU010000010.1"/>
</dbReference>
<sequence length="483" mass="56644">MNKITKKKLTHTLLGSFLFLSLSALAEPADKPTWSPIDIMPQPVVANATQQISTTKQTGGIQLTQQDLEKNLALTENLINQALVGSQWDLLADLLLVYQRIPHADKNLYRYAKGALLRTQRKHHEAIQNYHDILVANPDLPYVRFDYMAMLFENKQFKQAQKESEKLSNTPLPIGLQQLIQQYQQAMKNAQSWQFDGNLLYEKTNNVNNASDQREIRLGNRTFIRDEKALPQSANGLRYAASLTRAKNLGGNHFIFSKIGADGIYYWDNRKYNEERTKLQLGYQYQDIVKSFRLLPTVEFEWYSGHFYNRKYGLLTQYSQWLSSHWQVNLSLARYWRYYVNKHHANSYNGTQNQATLILTWNPMPELVIYGGGDWSRQYARDRQESYIRKGLQLGVSYEWQEKIGFSLDARYGTRLFGDEHFLFPITRKDKEKQMTFKLWSPMLQWQGIMPKLSYQRLNIDSNIPAFYQRKNNQVSLEIEKRF</sequence>
<feature type="signal peptide" evidence="8">
    <location>
        <begin position="1"/>
        <end position="26"/>
    </location>
</feature>
<evidence type="ECO:0000256" key="1">
    <source>
        <dbReference type="ARBA" id="ARBA00004571"/>
    </source>
</evidence>
<organism evidence="11 12">
    <name type="scientific">Aggregatibacter segnis</name>
    <dbReference type="NCBI Taxonomy" id="739"/>
    <lineage>
        <taxon>Bacteria</taxon>
        <taxon>Pseudomonadati</taxon>
        <taxon>Pseudomonadota</taxon>
        <taxon>Gammaproteobacteria</taxon>
        <taxon>Pasteurellales</taxon>
        <taxon>Pasteurellaceae</taxon>
        <taxon>Aggregatibacter</taxon>
    </lineage>
</organism>
<evidence type="ECO:0000256" key="8">
    <source>
        <dbReference type="SAM" id="SignalP"/>
    </source>
</evidence>
<dbReference type="Pfam" id="PF24575">
    <property type="entry name" value="TPR_Slam"/>
    <property type="match status" value="1"/>
</dbReference>
<keyword evidence="5" id="KW-0472">Membrane</keyword>
<dbReference type="AlphaFoldDB" id="A0A8B2U1Z8"/>
<accession>A0A8B2U1Z8</accession>
<gene>
    <name evidence="11" type="ORF">DPV83_06855</name>
</gene>
<feature type="domain" description="Surface lipoprotein assembly modifier N-terminal TPR repeats region" evidence="10">
    <location>
        <begin position="61"/>
        <end position="163"/>
    </location>
</feature>
<dbReference type="Proteomes" id="UP000253998">
    <property type="component" value="Unassembled WGS sequence"/>
</dbReference>
<reference evidence="11 12" key="1">
    <citation type="submission" date="2018-05" db="EMBL/GenBank/DDBJ databases">
        <title>Draft Genome Sequences for a Diverse set of 7 Haemophilus Species.</title>
        <authorList>
            <person name="Nichols M."/>
            <person name="Topaz N."/>
            <person name="Wang X."/>
            <person name="Wang X."/>
            <person name="Boxrud D."/>
        </authorList>
    </citation>
    <scope>NUCLEOTIDE SEQUENCE [LARGE SCALE GENOMIC DNA]</scope>
    <source>
        <strain evidence="11 12">C2001002503</strain>
    </source>
</reference>
<evidence type="ECO:0000259" key="9">
    <source>
        <dbReference type="Pfam" id="PF04575"/>
    </source>
</evidence>
<dbReference type="Pfam" id="PF04575">
    <property type="entry name" value="SlipAM"/>
    <property type="match status" value="1"/>
</dbReference>
<dbReference type="GO" id="GO:0009279">
    <property type="term" value="C:cell outer membrane"/>
    <property type="evidence" value="ECO:0007669"/>
    <property type="project" value="UniProtKB-SubCell"/>
</dbReference>
<dbReference type="InterPro" id="IPR007655">
    <property type="entry name" value="Slam_C"/>
</dbReference>
<evidence type="ECO:0000256" key="6">
    <source>
        <dbReference type="ARBA" id="ARBA00023237"/>
    </source>
</evidence>
<evidence type="ECO:0000256" key="4">
    <source>
        <dbReference type="ARBA" id="ARBA00022729"/>
    </source>
</evidence>
<protein>
    <submittedName>
        <fullName evidence="11">DUF560 domain-containing protein</fullName>
    </submittedName>
</protein>
<evidence type="ECO:0000256" key="3">
    <source>
        <dbReference type="ARBA" id="ARBA00022692"/>
    </source>
</evidence>
<evidence type="ECO:0000256" key="5">
    <source>
        <dbReference type="ARBA" id="ARBA00023136"/>
    </source>
</evidence>
<dbReference type="EMBL" id="QEPM01000004">
    <property type="protein sequence ID" value="RDE70710.1"/>
    <property type="molecule type" value="Genomic_DNA"/>
</dbReference>
<evidence type="ECO:0000256" key="2">
    <source>
        <dbReference type="ARBA" id="ARBA00022452"/>
    </source>
</evidence>
<evidence type="ECO:0000313" key="11">
    <source>
        <dbReference type="EMBL" id="RDE70710.1"/>
    </source>
</evidence>
<comment type="subcellular location">
    <subcellularLocation>
        <location evidence="1">Cell outer membrane</location>
        <topology evidence="1">Multi-pass membrane protein</topology>
    </subcellularLocation>
</comment>
<comment type="similarity">
    <text evidence="7">Belongs to the Slam family.</text>
</comment>
<comment type="caution">
    <text evidence="11">The sequence shown here is derived from an EMBL/GenBank/DDBJ whole genome shotgun (WGS) entry which is preliminary data.</text>
</comment>
<feature type="chain" id="PRO_5032592707" evidence="8">
    <location>
        <begin position="27"/>
        <end position="483"/>
    </location>
</feature>
<dbReference type="InterPro" id="IPR057556">
    <property type="entry name" value="TPR_Slam"/>
</dbReference>
<feature type="domain" description="Surface lipoprotein assembly modifier C-terminal" evidence="9">
    <location>
        <begin position="193"/>
        <end position="483"/>
    </location>
</feature>